<proteinExistence type="predicted"/>
<reference evidence="3 6" key="2">
    <citation type="journal article" date="2014" name="BMC Genomics">
        <title>An improved genome release (version Mt4.0) for the model legume Medicago truncatula.</title>
        <authorList>
            <person name="Tang H."/>
            <person name="Krishnakumar V."/>
            <person name="Bidwell S."/>
            <person name="Rosen B."/>
            <person name="Chan A."/>
            <person name="Zhou S."/>
            <person name="Gentzbittel L."/>
            <person name="Childs K.L."/>
            <person name="Yandell M."/>
            <person name="Gundlach H."/>
            <person name="Mayer K.F."/>
            <person name="Schwartz D.C."/>
            <person name="Town C.D."/>
        </authorList>
    </citation>
    <scope>GENOME REANNOTATION</scope>
    <source>
        <strain evidence="5 6">cv. Jemalong A17</strain>
    </source>
</reference>
<reference evidence="7" key="4">
    <citation type="journal article" date="2018" name="Nat. Plants">
        <title>Whole-genome landscape of Medicago truncatula symbiotic genes.</title>
        <authorList>
            <person name="Pecrix Y."/>
            <person name="Staton S.E."/>
            <person name="Sallet E."/>
            <person name="Lelandais-Briere C."/>
            <person name="Moreau S."/>
            <person name="Carrere S."/>
            <person name="Blein T."/>
            <person name="Jardinaud M.F."/>
            <person name="Latrasse D."/>
            <person name="Zouine M."/>
            <person name="Zahm M."/>
            <person name="Kreplak J."/>
            <person name="Mayjonade B."/>
            <person name="Satge C."/>
            <person name="Perez M."/>
            <person name="Cauet S."/>
            <person name="Marande W."/>
            <person name="Chantry-Darmon C."/>
            <person name="Lopez-Roques C."/>
            <person name="Bouchez O."/>
            <person name="Berard A."/>
            <person name="Debelle F."/>
            <person name="Munos S."/>
            <person name="Bendahmane A."/>
            <person name="Berges H."/>
            <person name="Niebel A."/>
            <person name="Buitink J."/>
            <person name="Frugier F."/>
            <person name="Benhamed M."/>
            <person name="Crespi M."/>
            <person name="Gouzy J."/>
            <person name="Gamas P."/>
        </authorList>
    </citation>
    <scope>NUCLEOTIDE SEQUENCE [LARGE SCALE GENOMIC DNA]</scope>
    <source>
        <strain evidence="7">cv. Jemalong A17</strain>
    </source>
</reference>
<evidence type="ECO:0000313" key="7">
    <source>
        <dbReference type="Proteomes" id="UP000265566"/>
    </source>
</evidence>
<dbReference type="EnsemblPlants" id="AES88835">
    <property type="protein sequence ID" value="AES88835"/>
    <property type="gene ID" value="MTR_4g063330"/>
</dbReference>
<dbReference type="EMBL" id="CM001220">
    <property type="protein sequence ID" value="AES88835.1"/>
    <property type="molecule type" value="Genomic_DNA"/>
</dbReference>
<name>G7JTR6_MEDTR</name>
<dbReference type="EMBL" id="PSQE01000004">
    <property type="protein sequence ID" value="RHN60917.1"/>
    <property type="molecule type" value="Genomic_DNA"/>
</dbReference>
<evidence type="ECO:0000313" key="6">
    <source>
        <dbReference type="Proteomes" id="UP000002051"/>
    </source>
</evidence>
<dbReference type="Gramene" id="rna23312">
    <property type="protein sequence ID" value="RHN60917.1"/>
    <property type="gene ID" value="gene23312"/>
</dbReference>
<keyword evidence="1" id="KW-0472">Membrane</keyword>
<sequence length="116" mass="12332">MSKVMALALLMLLVETIPTTVLSKEVETLPTTYSSTHLHLTLPSTRRSVEGVLGAVEEGANKVEQGANNVGAAAEDIGEIAKQDVVDVAGKVSHATSFYIPSSYIITVILVYVVYV</sequence>
<accession>G7JTR6</accession>
<dbReference type="HOGENOM" id="CLU_2149580_0_0_1"/>
<feature type="signal peptide" evidence="2">
    <location>
        <begin position="1"/>
        <end position="23"/>
    </location>
</feature>
<evidence type="ECO:0000313" key="4">
    <source>
        <dbReference type="EMBL" id="RHN60917.1"/>
    </source>
</evidence>
<evidence type="ECO:0000256" key="1">
    <source>
        <dbReference type="SAM" id="Phobius"/>
    </source>
</evidence>
<keyword evidence="1" id="KW-1133">Transmembrane helix</keyword>
<protein>
    <submittedName>
        <fullName evidence="3">Transmembrane protein, putative</fullName>
    </submittedName>
</protein>
<organism evidence="3 6">
    <name type="scientific">Medicago truncatula</name>
    <name type="common">Barrel medic</name>
    <name type="synonym">Medicago tribuloides</name>
    <dbReference type="NCBI Taxonomy" id="3880"/>
    <lineage>
        <taxon>Eukaryota</taxon>
        <taxon>Viridiplantae</taxon>
        <taxon>Streptophyta</taxon>
        <taxon>Embryophyta</taxon>
        <taxon>Tracheophyta</taxon>
        <taxon>Spermatophyta</taxon>
        <taxon>Magnoliopsida</taxon>
        <taxon>eudicotyledons</taxon>
        <taxon>Gunneridae</taxon>
        <taxon>Pentapetalae</taxon>
        <taxon>rosids</taxon>
        <taxon>fabids</taxon>
        <taxon>Fabales</taxon>
        <taxon>Fabaceae</taxon>
        <taxon>Papilionoideae</taxon>
        <taxon>50 kb inversion clade</taxon>
        <taxon>NPAAA clade</taxon>
        <taxon>Hologalegina</taxon>
        <taxon>IRL clade</taxon>
        <taxon>Trifolieae</taxon>
        <taxon>Medicago</taxon>
    </lineage>
</organism>
<evidence type="ECO:0000313" key="5">
    <source>
        <dbReference type="EnsemblPlants" id="AES88835"/>
    </source>
</evidence>
<reference evidence="3 6" key="1">
    <citation type="journal article" date="2011" name="Nature">
        <title>The Medicago genome provides insight into the evolution of rhizobial symbioses.</title>
        <authorList>
            <person name="Young N.D."/>
            <person name="Debelle F."/>
            <person name="Oldroyd G.E."/>
            <person name="Geurts R."/>
            <person name="Cannon S.B."/>
            <person name="Udvardi M.K."/>
            <person name="Benedito V.A."/>
            <person name="Mayer K.F."/>
            <person name="Gouzy J."/>
            <person name="Schoof H."/>
            <person name="Van de Peer Y."/>
            <person name="Proost S."/>
            <person name="Cook D.R."/>
            <person name="Meyers B.C."/>
            <person name="Spannagl M."/>
            <person name="Cheung F."/>
            <person name="De Mita S."/>
            <person name="Krishnakumar V."/>
            <person name="Gundlach H."/>
            <person name="Zhou S."/>
            <person name="Mudge J."/>
            <person name="Bharti A.K."/>
            <person name="Murray J.D."/>
            <person name="Naoumkina M.A."/>
            <person name="Rosen B."/>
            <person name="Silverstein K.A."/>
            <person name="Tang H."/>
            <person name="Rombauts S."/>
            <person name="Zhao P.X."/>
            <person name="Zhou P."/>
            <person name="Barbe V."/>
            <person name="Bardou P."/>
            <person name="Bechner M."/>
            <person name="Bellec A."/>
            <person name="Berger A."/>
            <person name="Berges H."/>
            <person name="Bidwell S."/>
            <person name="Bisseling T."/>
            <person name="Choisne N."/>
            <person name="Couloux A."/>
            <person name="Denny R."/>
            <person name="Deshpande S."/>
            <person name="Dai X."/>
            <person name="Doyle J.J."/>
            <person name="Dudez A.M."/>
            <person name="Farmer A.D."/>
            <person name="Fouteau S."/>
            <person name="Franken C."/>
            <person name="Gibelin C."/>
            <person name="Gish J."/>
            <person name="Goldstein S."/>
            <person name="Gonzalez A.J."/>
            <person name="Green P.J."/>
            <person name="Hallab A."/>
            <person name="Hartog M."/>
            <person name="Hua A."/>
            <person name="Humphray S.J."/>
            <person name="Jeong D.H."/>
            <person name="Jing Y."/>
            <person name="Jocker A."/>
            <person name="Kenton S.M."/>
            <person name="Kim D.J."/>
            <person name="Klee K."/>
            <person name="Lai H."/>
            <person name="Lang C."/>
            <person name="Lin S."/>
            <person name="Macmil S.L."/>
            <person name="Magdelenat G."/>
            <person name="Matthews L."/>
            <person name="McCorrison J."/>
            <person name="Monaghan E.L."/>
            <person name="Mun J.H."/>
            <person name="Najar F.Z."/>
            <person name="Nicholson C."/>
            <person name="Noirot C."/>
            <person name="O'Bleness M."/>
            <person name="Paule C.R."/>
            <person name="Poulain J."/>
            <person name="Prion F."/>
            <person name="Qin B."/>
            <person name="Qu C."/>
            <person name="Retzel E.F."/>
            <person name="Riddle C."/>
            <person name="Sallet E."/>
            <person name="Samain S."/>
            <person name="Samson N."/>
            <person name="Sanders I."/>
            <person name="Saurat O."/>
            <person name="Scarpelli C."/>
            <person name="Schiex T."/>
            <person name="Segurens B."/>
            <person name="Severin A.J."/>
            <person name="Sherrier D.J."/>
            <person name="Shi R."/>
            <person name="Sims S."/>
            <person name="Singer S.R."/>
            <person name="Sinharoy S."/>
            <person name="Sterck L."/>
            <person name="Viollet A."/>
            <person name="Wang B.B."/>
            <person name="Wang K."/>
            <person name="Wang M."/>
            <person name="Wang X."/>
            <person name="Warfsmann J."/>
            <person name="Weissenbach J."/>
            <person name="White D.D."/>
            <person name="White J.D."/>
            <person name="Wiley G.B."/>
            <person name="Wincker P."/>
            <person name="Xing Y."/>
            <person name="Yang L."/>
            <person name="Yao Z."/>
            <person name="Ying F."/>
            <person name="Zhai J."/>
            <person name="Zhou L."/>
            <person name="Zuber A."/>
            <person name="Denarie J."/>
            <person name="Dixon R.A."/>
            <person name="May G.D."/>
            <person name="Schwartz D.C."/>
            <person name="Rogers J."/>
            <person name="Quetier F."/>
            <person name="Town C.D."/>
            <person name="Roe B.A."/>
        </authorList>
    </citation>
    <scope>NUCLEOTIDE SEQUENCE [LARGE SCALE GENOMIC DNA]</scope>
    <source>
        <strain evidence="3">A17</strain>
        <strain evidence="5 6">cv. Jemalong A17</strain>
    </source>
</reference>
<dbReference type="AlphaFoldDB" id="G7JTR6"/>
<feature type="transmembrane region" description="Helical" evidence="1">
    <location>
        <begin position="98"/>
        <end position="115"/>
    </location>
</feature>
<dbReference type="PaxDb" id="3880-AES88835"/>
<reference evidence="5" key="3">
    <citation type="submission" date="2015-04" db="UniProtKB">
        <authorList>
            <consortium name="EnsemblPlants"/>
        </authorList>
    </citation>
    <scope>IDENTIFICATION</scope>
    <source>
        <strain evidence="5">cv. Jemalong A17</strain>
    </source>
</reference>
<evidence type="ECO:0000313" key="3">
    <source>
        <dbReference type="EMBL" id="AES88835.1"/>
    </source>
</evidence>
<keyword evidence="6" id="KW-1185">Reference proteome</keyword>
<dbReference type="Proteomes" id="UP000265566">
    <property type="component" value="Chromosome 4"/>
</dbReference>
<reference evidence="4" key="5">
    <citation type="journal article" date="2018" name="Nat. Plants">
        <title>Whole-genome landscape of Medicago truncatula symbiotic genes.</title>
        <authorList>
            <person name="Pecrix Y."/>
            <person name="Gamas P."/>
            <person name="Carrere S."/>
        </authorList>
    </citation>
    <scope>NUCLEOTIDE SEQUENCE</scope>
    <source>
        <tissue evidence="4">Leaves</tissue>
    </source>
</reference>
<dbReference type="Proteomes" id="UP000002051">
    <property type="component" value="Chromosome 4"/>
</dbReference>
<keyword evidence="1 3" id="KW-0812">Transmembrane</keyword>
<gene>
    <name evidence="3" type="ordered locus">MTR_4g063330</name>
    <name evidence="4" type="ORF">MtrunA17_Chr4g0031011</name>
</gene>
<feature type="chain" id="PRO_5014573135" evidence="2">
    <location>
        <begin position="24"/>
        <end position="116"/>
    </location>
</feature>
<evidence type="ECO:0000256" key="2">
    <source>
        <dbReference type="SAM" id="SignalP"/>
    </source>
</evidence>
<keyword evidence="2" id="KW-0732">Signal</keyword>